<dbReference type="AlphaFoldDB" id="A0A1Y2A2Z6"/>
<protein>
    <submittedName>
        <fullName evidence="2">Uncharacterized protein</fullName>
    </submittedName>
</protein>
<evidence type="ECO:0000313" key="2">
    <source>
        <dbReference type="EMBL" id="ORY16882.1"/>
    </source>
</evidence>
<evidence type="ECO:0000256" key="1">
    <source>
        <dbReference type="SAM" id="MobiDB-lite"/>
    </source>
</evidence>
<feature type="compositionally biased region" description="Low complexity" evidence="1">
    <location>
        <begin position="33"/>
        <end position="74"/>
    </location>
</feature>
<feature type="compositionally biased region" description="Basic and acidic residues" evidence="1">
    <location>
        <begin position="81"/>
        <end position="92"/>
    </location>
</feature>
<feature type="region of interest" description="Disordered" evidence="1">
    <location>
        <begin position="1"/>
        <end position="100"/>
    </location>
</feature>
<feature type="region of interest" description="Disordered" evidence="1">
    <location>
        <begin position="373"/>
        <end position="425"/>
    </location>
</feature>
<gene>
    <name evidence="2" type="ORF">BCR34DRAFT_635263</name>
</gene>
<reference evidence="2 3" key="1">
    <citation type="submission" date="2016-07" db="EMBL/GenBank/DDBJ databases">
        <title>Pervasive Adenine N6-methylation of Active Genes in Fungi.</title>
        <authorList>
            <consortium name="DOE Joint Genome Institute"/>
            <person name="Mondo S.J."/>
            <person name="Dannebaum R.O."/>
            <person name="Kuo R.C."/>
            <person name="Labutti K."/>
            <person name="Haridas S."/>
            <person name="Kuo A."/>
            <person name="Salamov A."/>
            <person name="Ahrendt S.R."/>
            <person name="Lipzen A."/>
            <person name="Sullivan W."/>
            <person name="Andreopoulos W.B."/>
            <person name="Clum A."/>
            <person name="Lindquist E."/>
            <person name="Daum C."/>
            <person name="Ramamoorthy G.K."/>
            <person name="Gryganskyi A."/>
            <person name="Culley D."/>
            <person name="Magnuson J.K."/>
            <person name="James T.Y."/>
            <person name="O'Malley M.A."/>
            <person name="Stajich J.E."/>
            <person name="Spatafora J.W."/>
            <person name="Visel A."/>
            <person name="Grigoriev I.V."/>
        </authorList>
    </citation>
    <scope>NUCLEOTIDE SEQUENCE [LARGE SCALE GENOMIC DNA]</scope>
    <source>
        <strain evidence="2 3">CBS 115471</strain>
    </source>
</reference>
<organism evidence="2 3">
    <name type="scientific">Clohesyomyces aquaticus</name>
    <dbReference type="NCBI Taxonomy" id="1231657"/>
    <lineage>
        <taxon>Eukaryota</taxon>
        <taxon>Fungi</taxon>
        <taxon>Dikarya</taxon>
        <taxon>Ascomycota</taxon>
        <taxon>Pezizomycotina</taxon>
        <taxon>Dothideomycetes</taxon>
        <taxon>Pleosporomycetidae</taxon>
        <taxon>Pleosporales</taxon>
        <taxon>Lindgomycetaceae</taxon>
        <taxon>Clohesyomyces</taxon>
    </lineage>
</organism>
<feature type="compositionally biased region" description="Low complexity" evidence="1">
    <location>
        <begin position="1"/>
        <end position="22"/>
    </location>
</feature>
<feature type="compositionally biased region" description="Polar residues" evidence="1">
    <location>
        <begin position="388"/>
        <end position="406"/>
    </location>
</feature>
<keyword evidence="3" id="KW-1185">Reference proteome</keyword>
<sequence>MPLEMSGPPSSSATSGASTPSAEDATSSGGYPSSDHPSSARRSSDSDPVVSTSEVPTSSSEDSTSSEGFMSSSDPGPIDYTRSDTAKIREGPPTHPRPTAVRKAEVADLVKTYKQAKLAIHSWRSHLEGRQELKDSAVLRLGLDNIWNDGLLHEEPEEPTEGKFTPKELYENVEQDVEDTLQLFEFKDHTLTMHSLLDAAEKYLTMEDPEGRVTHAIIRQLVAPAAVEKSKKRQESLAAKQKAASHFAEKAAAVMQSGAWQWSNVPDPGHKSVSWTKIQTGTNFSDTAGTVDDSVDYTGDDWGSGNDFDRHATSLIGVFVTGNDEVPEDQSYDVGASADLTTRFGEETVDEESRGDRSRPLGISHAEVLRKAMQAGARPKVTPKARDTQWSVSPRSRTTQQSTAEHTLTPAPRPGASTIGDDSNYRRVSTKEYCVMPSAQLFQVDK</sequence>
<evidence type="ECO:0000313" key="3">
    <source>
        <dbReference type="Proteomes" id="UP000193144"/>
    </source>
</evidence>
<accession>A0A1Y2A2Z6</accession>
<proteinExistence type="predicted"/>
<dbReference type="EMBL" id="MCFA01000015">
    <property type="protein sequence ID" value="ORY16882.1"/>
    <property type="molecule type" value="Genomic_DNA"/>
</dbReference>
<name>A0A1Y2A2Z6_9PLEO</name>
<comment type="caution">
    <text evidence="2">The sequence shown here is derived from an EMBL/GenBank/DDBJ whole genome shotgun (WGS) entry which is preliminary data.</text>
</comment>
<dbReference type="Proteomes" id="UP000193144">
    <property type="component" value="Unassembled WGS sequence"/>
</dbReference>